<feature type="non-terminal residue" evidence="2">
    <location>
        <position position="1"/>
    </location>
</feature>
<dbReference type="InterPro" id="IPR056924">
    <property type="entry name" value="SH3_Tf2-1"/>
</dbReference>
<dbReference type="PANTHER" id="PTHR35046:SF9">
    <property type="entry name" value="RNA-DIRECTED DNA POLYMERASE"/>
    <property type="match status" value="1"/>
</dbReference>
<dbReference type="AlphaFoldDB" id="A0A371HT44"/>
<sequence length="254" mass="29533">MVIKSTTSYSPFEFAYGFNPFSPLDLFPLPIMPHCVNDEGLSKAKFVQIYMTWTHMEKKGEKYAKNANKWSKDVSFKEGDLVWVHLRKEQFPHLRNSKLLPRRDDPFKIIKKLNDNAYKVTCPKNLGEVILSMGHEGGGRSCTLRLYDKGCLKFLSHFWRILWSGLFKAQIVKDLLSKACSKIDKKVGQYANKSNKGNKQRVFEEGDLLRVHLRNERFSNLRKSKLLPRGDGPFKVLAKVNDNVTSYRYLKHMR</sequence>
<organism evidence="2 3">
    <name type="scientific">Mucuna pruriens</name>
    <name type="common">Velvet bean</name>
    <name type="synonym">Dolichos pruriens</name>
    <dbReference type="NCBI Taxonomy" id="157652"/>
    <lineage>
        <taxon>Eukaryota</taxon>
        <taxon>Viridiplantae</taxon>
        <taxon>Streptophyta</taxon>
        <taxon>Embryophyta</taxon>
        <taxon>Tracheophyta</taxon>
        <taxon>Spermatophyta</taxon>
        <taxon>Magnoliopsida</taxon>
        <taxon>eudicotyledons</taxon>
        <taxon>Gunneridae</taxon>
        <taxon>Pentapetalae</taxon>
        <taxon>rosids</taxon>
        <taxon>fabids</taxon>
        <taxon>Fabales</taxon>
        <taxon>Fabaceae</taxon>
        <taxon>Papilionoideae</taxon>
        <taxon>50 kb inversion clade</taxon>
        <taxon>NPAAA clade</taxon>
        <taxon>indigoferoid/millettioid clade</taxon>
        <taxon>Phaseoleae</taxon>
        <taxon>Mucuna</taxon>
    </lineage>
</organism>
<dbReference type="EMBL" id="QJKJ01001778">
    <property type="protein sequence ID" value="RDY05948.1"/>
    <property type="molecule type" value="Genomic_DNA"/>
</dbReference>
<keyword evidence="3" id="KW-1185">Reference proteome</keyword>
<evidence type="ECO:0000259" key="1">
    <source>
        <dbReference type="Pfam" id="PF24626"/>
    </source>
</evidence>
<name>A0A371HT44_MUCPR</name>
<protein>
    <recommendedName>
        <fullName evidence="1">Tf2-1-like SH3-like domain-containing protein</fullName>
    </recommendedName>
</protein>
<proteinExistence type="predicted"/>
<dbReference type="Proteomes" id="UP000257109">
    <property type="component" value="Unassembled WGS sequence"/>
</dbReference>
<dbReference type="Pfam" id="PF24626">
    <property type="entry name" value="SH3_Tf2-1"/>
    <property type="match status" value="1"/>
</dbReference>
<evidence type="ECO:0000313" key="2">
    <source>
        <dbReference type="EMBL" id="RDY05948.1"/>
    </source>
</evidence>
<accession>A0A371HT44</accession>
<dbReference type="OrthoDB" id="1935586at2759"/>
<dbReference type="PANTHER" id="PTHR35046">
    <property type="entry name" value="ZINC KNUCKLE (CCHC-TYPE) FAMILY PROTEIN"/>
    <property type="match status" value="1"/>
</dbReference>
<gene>
    <name evidence="2" type="ORF">CR513_10148</name>
</gene>
<reference evidence="2" key="1">
    <citation type="submission" date="2018-05" db="EMBL/GenBank/DDBJ databases">
        <title>Draft genome of Mucuna pruriens seed.</title>
        <authorList>
            <person name="Nnadi N.E."/>
            <person name="Vos R."/>
            <person name="Hasami M.H."/>
            <person name="Devisetty U.K."/>
            <person name="Aguiy J.C."/>
        </authorList>
    </citation>
    <scope>NUCLEOTIDE SEQUENCE [LARGE SCALE GENOMIC DNA]</scope>
    <source>
        <strain evidence="2">JCA_2017</strain>
    </source>
</reference>
<feature type="non-terminal residue" evidence="2">
    <location>
        <position position="254"/>
    </location>
</feature>
<feature type="domain" description="Tf2-1-like SH3-like" evidence="1">
    <location>
        <begin position="79"/>
        <end position="130"/>
    </location>
</feature>
<evidence type="ECO:0000313" key="3">
    <source>
        <dbReference type="Proteomes" id="UP000257109"/>
    </source>
</evidence>
<comment type="caution">
    <text evidence="2">The sequence shown here is derived from an EMBL/GenBank/DDBJ whole genome shotgun (WGS) entry which is preliminary data.</text>
</comment>